<dbReference type="EMBL" id="CAJOBA010003481">
    <property type="protein sequence ID" value="CAF3683187.1"/>
    <property type="molecule type" value="Genomic_DNA"/>
</dbReference>
<dbReference type="InterPro" id="IPR011335">
    <property type="entry name" value="Restrct_endonuc-II-like"/>
</dbReference>
<dbReference type="Proteomes" id="UP000677228">
    <property type="component" value="Unassembled WGS sequence"/>
</dbReference>
<dbReference type="EMBL" id="CAJNOK010003480">
    <property type="protein sequence ID" value="CAF0902778.1"/>
    <property type="molecule type" value="Genomic_DNA"/>
</dbReference>
<dbReference type="PANTHER" id="PTHR46609">
    <property type="entry name" value="EXONUCLEASE, PHAGE-TYPE/RECB, C-TERMINAL DOMAIN-CONTAINING PROTEIN"/>
    <property type="match status" value="1"/>
</dbReference>
<protein>
    <submittedName>
        <fullName evidence="2">Uncharacterized protein</fullName>
    </submittedName>
</protein>
<dbReference type="PANTHER" id="PTHR46609:SF6">
    <property type="entry name" value="EXONUCLEASE, PHAGE-TYPE_RECB, C-TERMINAL DOMAIN-CONTAINING PROTEIN-RELATED"/>
    <property type="match status" value="1"/>
</dbReference>
<dbReference type="SUPFAM" id="SSF52980">
    <property type="entry name" value="Restriction endonuclease-like"/>
    <property type="match status" value="1"/>
</dbReference>
<sequence length="336" mass="37905">MGNLSASEMAWSVPKRSSNSSTPRTSVSKGPLYQACSQETADPPSMETLENFKKRTNDLNLPFATLLDHALEAQPLETVKTNFELAYAVSALALHGHEFTEKEFIFDGLDFQGDCFYSKNMPYPKFPFSPLRSLKDLNISYEDVYWRMEVVLSKEECENLEENTVAQRRNLEWRAAHSYRISASQVGAILNRVRKPTEAFLKNIFSSFVEKPQGFTPRPIQHGIENEENALSEYKKQLTSLGFEVELLPVGFVTGPTRAHSSNSNIADLNLEEEIQLLRREVLSLSLEVLPPSLETYENDNESIALYTGFPSYDVAKLVLDIADPGHNASNILDRQ</sequence>
<evidence type="ECO:0000256" key="1">
    <source>
        <dbReference type="SAM" id="MobiDB-lite"/>
    </source>
</evidence>
<reference evidence="2" key="1">
    <citation type="submission" date="2021-02" db="EMBL/GenBank/DDBJ databases">
        <authorList>
            <person name="Nowell W R."/>
        </authorList>
    </citation>
    <scope>NUCLEOTIDE SEQUENCE</scope>
</reference>
<evidence type="ECO:0000313" key="4">
    <source>
        <dbReference type="Proteomes" id="UP000677228"/>
    </source>
</evidence>
<feature type="compositionally biased region" description="Low complexity" evidence="1">
    <location>
        <begin position="14"/>
        <end position="29"/>
    </location>
</feature>
<organism evidence="2 4">
    <name type="scientific">Didymodactylos carnosus</name>
    <dbReference type="NCBI Taxonomy" id="1234261"/>
    <lineage>
        <taxon>Eukaryota</taxon>
        <taxon>Metazoa</taxon>
        <taxon>Spiralia</taxon>
        <taxon>Gnathifera</taxon>
        <taxon>Rotifera</taxon>
        <taxon>Eurotatoria</taxon>
        <taxon>Bdelloidea</taxon>
        <taxon>Philodinida</taxon>
        <taxon>Philodinidae</taxon>
        <taxon>Didymodactylos</taxon>
    </lineage>
</organism>
<dbReference type="AlphaFoldDB" id="A0A8S2D8B8"/>
<name>A0A8S2D8B8_9BILA</name>
<dbReference type="InterPro" id="IPR051703">
    <property type="entry name" value="NF-kappa-B_Signaling_Reg"/>
</dbReference>
<feature type="region of interest" description="Disordered" evidence="1">
    <location>
        <begin position="1"/>
        <end position="44"/>
    </location>
</feature>
<proteinExistence type="predicted"/>
<comment type="caution">
    <text evidence="2">The sequence shown here is derived from an EMBL/GenBank/DDBJ whole genome shotgun (WGS) entry which is preliminary data.</text>
</comment>
<dbReference type="InterPro" id="IPR011604">
    <property type="entry name" value="PDDEXK-like_dom_sf"/>
</dbReference>
<accession>A0A8S2D8B8</accession>
<evidence type="ECO:0000313" key="2">
    <source>
        <dbReference type="EMBL" id="CAF0902778.1"/>
    </source>
</evidence>
<gene>
    <name evidence="2" type="ORF">OVA965_LOCUS9708</name>
    <name evidence="3" type="ORF">TMI583_LOCUS9704</name>
</gene>
<dbReference type="Proteomes" id="UP000682733">
    <property type="component" value="Unassembled WGS sequence"/>
</dbReference>
<dbReference type="Gene3D" id="3.90.320.10">
    <property type="match status" value="1"/>
</dbReference>
<evidence type="ECO:0000313" key="3">
    <source>
        <dbReference type="EMBL" id="CAF3683187.1"/>
    </source>
</evidence>
<feature type="non-terminal residue" evidence="2">
    <location>
        <position position="1"/>
    </location>
</feature>
<dbReference type="GO" id="GO:0006281">
    <property type="term" value="P:DNA repair"/>
    <property type="evidence" value="ECO:0007669"/>
    <property type="project" value="UniProtKB-ARBA"/>
</dbReference>